<gene>
    <name evidence="1" type="ORF">COS59_01855</name>
</gene>
<evidence type="ECO:0000313" key="2">
    <source>
        <dbReference type="Proteomes" id="UP000230131"/>
    </source>
</evidence>
<accession>A0A2M7B7G5</accession>
<sequence length="261" mass="31519">MKFEFKINKYYLVGHVMVSKNKPFPAWKKLEEKIWQKYKDEPAYYFLNPKHISWTLETIQIDSSNKNIKGVFLKHISTLEKIYQEIFKSKEFKRLYKETEKYLKFVKRQWQKNKKQALETIQILSGIKLPKKQITVYLTHPKLYNGKAIVEKNIILWGHKEDWQNYSTIYLCHELMHILTWKKQKNYRLMHAIIELLTDEELRIRLNKKGAYFKEKQKLIGHKDLISLKKKILPCWKNYIKGKLGGTIFELEKILIKKGLL</sequence>
<dbReference type="AlphaFoldDB" id="A0A2M7B7G5"/>
<comment type="caution">
    <text evidence="1">The sequence shown here is derived from an EMBL/GenBank/DDBJ whole genome shotgun (WGS) entry which is preliminary data.</text>
</comment>
<proteinExistence type="predicted"/>
<dbReference type="EMBL" id="PEVH01000057">
    <property type="protein sequence ID" value="PIU99054.1"/>
    <property type="molecule type" value="Genomic_DNA"/>
</dbReference>
<protein>
    <submittedName>
        <fullName evidence="1">Uncharacterized protein</fullName>
    </submittedName>
</protein>
<organism evidence="1 2">
    <name type="scientific">Candidatus Wolfebacteria bacterium CG03_land_8_20_14_0_80_36_15</name>
    <dbReference type="NCBI Taxonomy" id="1975067"/>
    <lineage>
        <taxon>Bacteria</taxon>
        <taxon>Candidatus Wolfeibacteriota</taxon>
    </lineage>
</organism>
<reference evidence="2" key="1">
    <citation type="submission" date="2017-09" db="EMBL/GenBank/DDBJ databases">
        <title>Depth-based differentiation of microbial function through sediment-hosted aquifers and enrichment of novel symbionts in the deep terrestrial subsurface.</title>
        <authorList>
            <person name="Probst A.J."/>
            <person name="Ladd B."/>
            <person name="Jarett J.K."/>
            <person name="Geller-Mcgrath D.E."/>
            <person name="Sieber C.M.K."/>
            <person name="Emerson J.B."/>
            <person name="Anantharaman K."/>
            <person name="Thomas B.C."/>
            <person name="Malmstrom R."/>
            <person name="Stieglmeier M."/>
            <person name="Klingl A."/>
            <person name="Woyke T."/>
            <person name="Ryan C.M."/>
            <person name="Banfield J.F."/>
        </authorList>
    </citation>
    <scope>NUCLEOTIDE SEQUENCE [LARGE SCALE GENOMIC DNA]</scope>
</reference>
<dbReference type="Proteomes" id="UP000230131">
    <property type="component" value="Unassembled WGS sequence"/>
</dbReference>
<evidence type="ECO:0000313" key="1">
    <source>
        <dbReference type="EMBL" id="PIU99054.1"/>
    </source>
</evidence>
<name>A0A2M7B7G5_9BACT</name>